<gene>
    <name evidence="2" type="ORF">BCR44DRAFT_75063</name>
</gene>
<protein>
    <submittedName>
        <fullName evidence="2">Uncharacterized protein</fullName>
    </submittedName>
</protein>
<sequence length="180" mass="19978">MPRFHCCCPITASLRAQTSMVLVSHMTRRARPWLPSETLAKPNFVVSRKWSRIMKSTWGMMTLWTRFPTTPTSTIAIKSYSRQPIWLCTRSCSHAAPSPTAVSGRRRVTACSNQEEAANSRPLNATNVAQEEEQPKPLPDMVLAGLDANPLISRDFFAGFVAPDASIVARADVAVLNMQF</sequence>
<accession>A0A1Y2H9B0</accession>
<feature type="region of interest" description="Disordered" evidence="1">
    <location>
        <begin position="114"/>
        <end position="136"/>
    </location>
</feature>
<comment type="caution">
    <text evidence="2">The sequence shown here is derived from an EMBL/GenBank/DDBJ whole genome shotgun (WGS) entry which is preliminary data.</text>
</comment>
<evidence type="ECO:0000256" key="1">
    <source>
        <dbReference type="SAM" id="MobiDB-lite"/>
    </source>
</evidence>
<organism evidence="2 3">
    <name type="scientific">Catenaria anguillulae PL171</name>
    <dbReference type="NCBI Taxonomy" id="765915"/>
    <lineage>
        <taxon>Eukaryota</taxon>
        <taxon>Fungi</taxon>
        <taxon>Fungi incertae sedis</taxon>
        <taxon>Blastocladiomycota</taxon>
        <taxon>Blastocladiomycetes</taxon>
        <taxon>Blastocladiales</taxon>
        <taxon>Catenariaceae</taxon>
        <taxon>Catenaria</taxon>
    </lineage>
</organism>
<name>A0A1Y2H9B0_9FUNG</name>
<dbReference type="Proteomes" id="UP000193411">
    <property type="component" value="Unassembled WGS sequence"/>
</dbReference>
<feature type="compositionally biased region" description="Polar residues" evidence="1">
    <location>
        <begin position="114"/>
        <end position="129"/>
    </location>
</feature>
<evidence type="ECO:0000313" key="2">
    <source>
        <dbReference type="EMBL" id="ORZ30283.1"/>
    </source>
</evidence>
<proteinExistence type="predicted"/>
<dbReference type="AlphaFoldDB" id="A0A1Y2H9B0"/>
<reference evidence="2 3" key="1">
    <citation type="submission" date="2016-07" db="EMBL/GenBank/DDBJ databases">
        <title>Pervasive Adenine N6-methylation of Active Genes in Fungi.</title>
        <authorList>
            <consortium name="DOE Joint Genome Institute"/>
            <person name="Mondo S.J."/>
            <person name="Dannebaum R.O."/>
            <person name="Kuo R.C."/>
            <person name="Labutti K."/>
            <person name="Haridas S."/>
            <person name="Kuo A."/>
            <person name="Salamov A."/>
            <person name="Ahrendt S.R."/>
            <person name="Lipzen A."/>
            <person name="Sullivan W."/>
            <person name="Andreopoulos W.B."/>
            <person name="Clum A."/>
            <person name="Lindquist E."/>
            <person name="Daum C."/>
            <person name="Ramamoorthy G.K."/>
            <person name="Gryganskyi A."/>
            <person name="Culley D."/>
            <person name="Magnuson J.K."/>
            <person name="James T.Y."/>
            <person name="O'Malley M.A."/>
            <person name="Stajich J.E."/>
            <person name="Spatafora J.W."/>
            <person name="Visel A."/>
            <person name="Grigoriev I.V."/>
        </authorList>
    </citation>
    <scope>NUCLEOTIDE SEQUENCE [LARGE SCALE GENOMIC DNA]</scope>
    <source>
        <strain evidence="2 3">PL171</strain>
    </source>
</reference>
<keyword evidence="3" id="KW-1185">Reference proteome</keyword>
<evidence type="ECO:0000313" key="3">
    <source>
        <dbReference type="Proteomes" id="UP000193411"/>
    </source>
</evidence>
<dbReference type="EMBL" id="MCFL01000092">
    <property type="protein sequence ID" value="ORZ30283.1"/>
    <property type="molecule type" value="Genomic_DNA"/>
</dbReference>